<accession>A0A518D4X8</accession>
<reference evidence="3 4" key="1">
    <citation type="submission" date="2019-02" db="EMBL/GenBank/DDBJ databases">
        <title>Deep-cultivation of Planctomycetes and their phenomic and genomic characterization uncovers novel biology.</title>
        <authorList>
            <person name="Wiegand S."/>
            <person name="Jogler M."/>
            <person name="Boedeker C."/>
            <person name="Pinto D."/>
            <person name="Vollmers J."/>
            <person name="Rivas-Marin E."/>
            <person name="Kohn T."/>
            <person name="Peeters S.H."/>
            <person name="Heuer A."/>
            <person name="Rast P."/>
            <person name="Oberbeckmann S."/>
            <person name="Bunk B."/>
            <person name="Jeske O."/>
            <person name="Meyerdierks A."/>
            <person name="Storesund J.E."/>
            <person name="Kallscheuer N."/>
            <person name="Luecker S."/>
            <person name="Lage O.M."/>
            <person name="Pohl T."/>
            <person name="Merkel B.J."/>
            <person name="Hornburger P."/>
            <person name="Mueller R.-W."/>
            <person name="Bruemmer F."/>
            <person name="Labrenz M."/>
            <person name="Spormann A.M."/>
            <person name="Op den Camp H."/>
            <person name="Overmann J."/>
            <person name="Amann R."/>
            <person name="Jetten M.S.M."/>
            <person name="Mascher T."/>
            <person name="Medema M.H."/>
            <person name="Devos D.P."/>
            <person name="Kaster A.-K."/>
            <person name="Ovreas L."/>
            <person name="Rohde M."/>
            <person name="Galperin M.Y."/>
            <person name="Jogler C."/>
        </authorList>
    </citation>
    <scope>NUCLEOTIDE SEQUENCE [LARGE SCALE GENOMIC DNA]</scope>
    <source>
        <strain evidence="3 4">Pla163</strain>
    </source>
</reference>
<feature type="region of interest" description="Disordered" evidence="1">
    <location>
        <begin position="360"/>
        <end position="399"/>
    </location>
</feature>
<evidence type="ECO:0000313" key="3">
    <source>
        <dbReference type="EMBL" id="QDU86519.1"/>
    </source>
</evidence>
<dbReference type="Proteomes" id="UP000319342">
    <property type="component" value="Chromosome"/>
</dbReference>
<proteinExistence type="predicted"/>
<gene>
    <name evidence="3" type="ORF">Pla163_36700</name>
</gene>
<name>A0A518D4X8_9BACT</name>
<evidence type="ECO:0000313" key="4">
    <source>
        <dbReference type="Proteomes" id="UP000319342"/>
    </source>
</evidence>
<dbReference type="AlphaFoldDB" id="A0A518D4X8"/>
<dbReference type="EMBL" id="CP036290">
    <property type="protein sequence ID" value="QDU86519.1"/>
    <property type="molecule type" value="Genomic_DNA"/>
</dbReference>
<evidence type="ECO:0000256" key="1">
    <source>
        <dbReference type="SAM" id="MobiDB-lite"/>
    </source>
</evidence>
<organism evidence="3 4">
    <name type="scientific">Rohdeia mirabilis</name>
    <dbReference type="NCBI Taxonomy" id="2528008"/>
    <lineage>
        <taxon>Bacteria</taxon>
        <taxon>Pseudomonadati</taxon>
        <taxon>Planctomycetota</taxon>
        <taxon>Planctomycetia</taxon>
        <taxon>Planctomycetia incertae sedis</taxon>
        <taxon>Rohdeia</taxon>
    </lineage>
</organism>
<feature type="compositionally biased region" description="Basic and acidic residues" evidence="1">
    <location>
        <begin position="372"/>
        <end position="382"/>
    </location>
</feature>
<feature type="chain" id="PRO_5022127453" description="Bacterial type II and III secretion system protein" evidence="2">
    <location>
        <begin position="27"/>
        <end position="399"/>
    </location>
</feature>
<protein>
    <recommendedName>
        <fullName evidence="5">Bacterial type II and III secretion system protein</fullName>
    </recommendedName>
</protein>
<evidence type="ECO:0008006" key="5">
    <source>
        <dbReference type="Google" id="ProtNLM"/>
    </source>
</evidence>
<keyword evidence="2" id="KW-0732">Signal</keyword>
<evidence type="ECO:0000256" key="2">
    <source>
        <dbReference type="SAM" id="SignalP"/>
    </source>
</evidence>
<keyword evidence="4" id="KW-1185">Reference proteome</keyword>
<feature type="compositionally biased region" description="Low complexity" evidence="1">
    <location>
        <begin position="390"/>
        <end position="399"/>
    </location>
</feature>
<sequence precursor="true">MLSTFPTLSLPALIAAVFVLQPLALAQDDDGSTDTLEAPTAEEWTDITSAAAKPEPTGEDLTLVVYDVSDLVDPLLRNLLLADPEGSQQDDAALLEKERTRLRTNLVEDVRRWIEPPLADAESLQLTKGGVLVANLRPKAQAWLESFVELQRRDLFAMYKVNATIYAAEPASFDPLGIENQTRFFGPDDVKELERLRAEALTAPHLIVFAGQRANVSILEETAYVKEFRYVVVAPGNQEILDPIVDVVESGISIDSRVISLPGGVAGLVMTADFARLKEPIATKKVVVAEGHGPLEVGVPEVRRVQLHTRARLAAGQTLFVTGRAKRPNGEVSSPFVWDEDDGTQREMAIAVHIERIETEFTDEEESGLPGHLRDVYGHEGRVTPPKAPAPSGSGSEGQ</sequence>
<feature type="signal peptide" evidence="2">
    <location>
        <begin position="1"/>
        <end position="26"/>
    </location>
</feature>
<dbReference type="RefSeq" id="WP_145191908.1">
    <property type="nucleotide sequence ID" value="NZ_CP036290.1"/>
</dbReference>